<dbReference type="RefSeq" id="WP_201955210.1">
    <property type="nucleotide sequence ID" value="NZ_JAERRJ010000015.1"/>
</dbReference>
<reference evidence="2 3" key="1">
    <citation type="submission" date="2021-01" db="EMBL/GenBank/DDBJ databases">
        <title>WGS of actinomycetes isolated from Thailand.</title>
        <authorList>
            <person name="Thawai C."/>
        </authorList>
    </citation>
    <scope>NUCLEOTIDE SEQUENCE [LARGE SCALE GENOMIC DNA]</scope>
    <source>
        <strain evidence="2 3">LPG 2</strain>
    </source>
</reference>
<evidence type="ECO:0000313" key="3">
    <source>
        <dbReference type="Proteomes" id="UP000602198"/>
    </source>
</evidence>
<accession>A0ABS1MGQ7</accession>
<evidence type="ECO:0000256" key="1">
    <source>
        <dbReference type="SAM" id="MobiDB-lite"/>
    </source>
</evidence>
<proteinExistence type="predicted"/>
<organism evidence="2 3">
    <name type="scientific">Nocardia acididurans</name>
    <dbReference type="NCBI Taxonomy" id="2802282"/>
    <lineage>
        <taxon>Bacteria</taxon>
        <taxon>Bacillati</taxon>
        <taxon>Actinomycetota</taxon>
        <taxon>Actinomycetes</taxon>
        <taxon>Mycobacteriales</taxon>
        <taxon>Nocardiaceae</taxon>
        <taxon>Nocardia</taxon>
    </lineage>
</organism>
<evidence type="ECO:0000313" key="2">
    <source>
        <dbReference type="EMBL" id="MBL1079240.1"/>
    </source>
</evidence>
<protein>
    <submittedName>
        <fullName evidence="2">Uncharacterized protein</fullName>
    </submittedName>
</protein>
<dbReference type="EMBL" id="JAERRJ010000015">
    <property type="protein sequence ID" value="MBL1079240.1"/>
    <property type="molecule type" value="Genomic_DNA"/>
</dbReference>
<name>A0ABS1MGQ7_9NOCA</name>
<feature type="region of interest" description="Disordered" evidence="1">
    <location>
        <begin position="1"/>
        <end position="23"/>
    </location>
</feature>
<keyword evidence="3" id="KW-1185">Reference proteome</keyword>
<sequence length="77" mass="8412">MTTTASPTDTARPARYEPDAPMVAWPDPSPLDPWWESVMACARSAAPAAPRSPDPRHSRARSPFLRPCAPIRIASSR</sequence>
<feature type="region of interest" description="Disordered" evidence="1">
    <location>
        <begin position="43"/>
        <end position="66"/>
    </location>
</feature>
<comment type="caution">
    <text evidence="2">The sequence shown here is derived from an EMBL/GenBank/DDBJ whole genome shotgun (WGS) entry which is preliminary data.</text>
</comment>
<gene>
    <name evidence="2" type="ORF">JK358_33025</name>
</gene>
<dbReference type="Proteomes" id="UP000602198">
    <property type="component" value="Unassembled WGS sequence"/>
</dbReference>